<accession>A0A166XGR2</accession>
<feature type="domain" description="Zn(2)-C6 fungal-type" evidence="3">
    <location>
        <begin position="38"/>
        <end position="68"/>
    </location>
</feature>
<keyword evidence="4" id="KW-0238">DNA-binding</keyword>
<dbReference type="SUPFAM" id="SSF57701">
    <property type="entry name" value="Zn2/Cys6 DNA-binding domain"/>
    <property type="match status" value="1"/>
</dbReference>
<dbReference type="GO" id="GO:0008270">
    <property type="term" value="F:zinc ion binding"/>
    <property type="evidence" value="ECO:0007669"/>
    <property type="project" value="InterPro"/>
</dbReference>
<dbReference type="PROSITE" id="PS50048">
    <property type="entry name" value="ZN2_CY6_FUNGAL_2"/>
    <property type="match status" value="1"/>
</dbReference>
<dbReference type="PROSITE" id="PS00463">
    <property type="entry name" value="ZN2_CY6_FUNGAL_1"/>
    <property type="match status" value="1"/>
</dbReference>
<dbReference type="Pfam" id="PF00172">
    <property type="entry name" value="Zn_clus"/>
    <property type="match status" value="1"/>
</dbReference>
<name>A0A166XGR2_METRR</name>
<keyword evidence="1" id="KW-0539">Nucleus</keyword>
<dbReference type="OrthoDB" id="10261408at2759"/>
<dbReference type="EMBL" id="AZHC01000039">
    <property type="protein sequence ID" value="OAA35793.1"/>
    <property type="molecule type" value="Genomic_DNA"/>
</dbReference>
<dbReference type="InterPro" id="IPR001138">
    <property type="entry name" value="Zn2Cys6_DnaBD"/>
</dbReference>
<protein>
    <submittedName>
        <fullName evidence="4">Zn(2)-C6 fungal-type DNA-binding domain protein</fullName>
    </submittedName>
</protein>
<evidence type="ECO:0000256" key="1">
    <source>
        <dbReference type="ARBA" id="ARBA00023242"/>
    </source>
</evidence>
<dbReference type="InterPro" id="IPR036864">
    <property type="entry name" value="Zn2-C6_fun-type_DNA-bd_sf"/>
</dbReference>
<dbReference type="PANTHER" id="PTHR47256:SF1">
    <property type="entry name" value="ZN(II)2CYS6 TRANSCRIPTION FACTOR (EUROFUNG)"/>
    <property type="match status" value="1"/>
</dbReference>
<keyword evidence="5" id="KW-1185">Reference proteome</keyword>
<dbReference type="InterPro" id="IPR053187">
    <property type="entry name" value="Notoamide_regulator"/>
</dbReference>
<dbReference type="Gene3D" id="4.10.240.10">
    <property type="entry name" value="Zn(2)-C6 fungal-type DNA-binding domain"/>
    <property type="match status" value="1"/>
</dbReference>
<feature type="region of interest" description="Disordered" evidence="2">
    <location>
        <begin position="393"/>
        <end position="412"/>
    </location>
</feature>
<feature type="compositionally biased region" description="Basic and acidic residues" evidence="2">
    <location>
        <begin position="402"/>
        <end position="412"/>
    </location>
</feature>
<dbReference type="Proteomes" id="UP000243498">
    <property type="component" value="Unassembled WGS sequence"/>
</dbReference>
<dbReference type="OMA" id="RFAEYKF"/>
<evidence type="ECO:0000313" key="4">
    <source>
        <dbReference type="EMBL" id="OAA35793.1"/>
    </source>
</evidence>
<feature type="region of interest" description="Disordered" evidence="2">
    <location>
        <begin position="1"/>
        <end position="23"/>
    </location>
</feature>
<dbReference type="CDD" id="cd12148">
    <property type="entry name" value="fungal_TF_MHR"/>
    <property type="match status" value="1"/>
</dbReference>
<organism evidence="4 5">
    <name type="scientific">Metarhizium rileyi (strain RCEF 4871)</name>
    <name type="common">Nomuraea rileyi</name>
    <dbReference type="NCBI Taxonomy" id="1649241"/>
    <lineage>
        <taxon>Eukaryota</taxon>
        <taxon>Fungi</taxon>
        <taxon>Dikarya</taxon>
        <taxon>Ascomycota</taxon>
        <taxon>Pezizomycotina</taxon>
        <taxon>Sordariomycetes</taxon>
        <taxon>Hypocreomycetidae</taxon>
        <taxon>Hypocreales</taxon>
        <taxon>Clavicipitaceae</taxon>
        <taxon>Metarhizium</taxon>
    </lineage>
</organism>
<dbReference type="GO" id="GO:0003677">
    <property type="term" value="F:DNA binding"/>
    <property type="evidence" value="ECO:0007669"/>
    <property type="project" value="UniProtKB-KW"/>
</dbReference>
<dbReference type="SMART" id="SM00066">
    <property type="entry name" value="GAL4"/>
    <property type="match status" value="1"/>
</dbReference>
<sequence>MRRYVTIRPNDAEEAGPSSPLQDEKLNAKRRRVGVTVACNACRRKKIRCNGQRPTCSNCETNNGVCTYRDDSEISQESQLLLLQVVRQLNAVPKDEAVRKLQSLKNEVDTSVIMSTLRDNEGSRSASRDPTTPISHLEDAFQVLELSAQNPNAFPILPSPDVKTLAEDAYQQLIQPMKRRRSFYAKDSHDHRESEKTKSLCDPRLSRLDISRWSNVHISNEFAARAISLYLETDHPLLGFFDPDLFVSDLVSGSSQHCSSLLVNSLLYWAAQMHRTESSADCSTSLKFCTEAEQLWGKEKHVDSTHNVIAAFFLSLGYLDQGRDHSVLAYFRNASHMAVRLGLFGVEDERAQDHIAGLSIQEGTAWRLAAWGSFNWATHMALFYRQPGLPCPESPPRLPVPETRKEESGEDEKRATKLMDGIFPDICDFWCILHEVALRYSVDGDSSATDDETLRFAEYKFRELLAWSNRLPKSLSRDEDNPHHVQVLHIWLHAAILDLFRHTVPGSHRHCRLRTFSNLESSPDKVCMASVNQLKQLIVNYRSNFSSASYTILWHMALTYLANDLLYNPKDDNWFFYFQLCLYGYERLCPCWRVAKAIARALLSLAIRKGDISSSTARQVWSNIERNSMPDLLSADEDVRATFMADLNLAESDPESATVEKLAADFEQNILLQEYTNVLDSSPHQTI</sequence>
<dbReference type="GO" id="GO:0000981">
    <property type="term" value="F:DNA-binding transcription factor activity, RNA polymerase II-specific"/>
    <property type="evidence" value="ECO:0007669"/>
    <property type="project" value="InterPro"/>
</dbReference>
<evidence type="ECO:0000256" key="2">
    <source>
        <dbReference type="SAM" id="MobiDB-lite"/>
    </source>
</evidence>
<evidence type="ECO:0000259" key="3">
    <source>
        <dbReference type="PROSITE" id="PS50048"/>
    </source>
</evidence>
<dbReference type="PANTHER" id="PTHR47256">
    <property type="entry name" value="ZN(II)2CYS6 TRANSCRIPTION FACTOR (EUROFUNG)-RELATED"/>
    <property type="match status" value="1"/>
</dbReference>
<reference evidence="4 5" key="1">
    <citation type="journal article" date="2016" name="Genome Biol. Evol.">
        <title>Divergent and convergent evolution of fungal pathogenicity.</title>
        <authorList>
            <person name="Shang Y."/>
            <person name="Xiao G."/>
            <person name="Zheng P."/>
            <person name="Cen K."/>
            <person name="Zhan S."/>
            <person name="Wang C."/>
        </authorList>
    </citation>
    <scope>NUCLEOTIDE SEQUENCE [LARGE SCALE GENOMIC DNA]</scope>
    <source>
        <strain evidence="4 5">RCEF 4871</strain>
    </source>
</reference>
<proteinExistence type="predicted"/>
<comment type="caution">
    <text evidence="4">The sequence shown here is derived from an EMBL/GenBank/DDBJ whole genome shotgun (WGS) entry which is preliminary data.</text>
</comment>
<evidence type="ECO:0000313" key="5">
    <source>
        <dbReference type="Proteomes" id="UP000243498"/>
    </source>
</evidence>
<dbReference type="CDD" id="cd00067">
    <property type="entry name" value="GAL4"/>
    <property type="match status" value="1"/>
</dbReference>
<dbReference type="AlphaFoldDB" id="A0A166XGR2"/>
<dbReference type="STRING" id="1081105.A0A166XGR2"/>
<gene>
    <name evidence="4" type="ORF">NOR_07810</name>
</gene>